<comment type="caution">
    <text evidence="4">The sequence shown here is derived from an EMBL/GenBank/DDBJ whole genome shotgun (WGS) entry which is preliminary data.</text>
</comment>
<feature type="region of interest" description="Disordered" evidence="3">
    <location>
        <begin position="186"/>
        <end position="207"/>
    </location>
</feature>
<gene>
    <name evidence="4" type="ORF">RW1_093_00350</name>
</gene>
<evidence type="ECO:0000256" key="2">
    <source>
        <dbReference type="ARBA" id="ARBA00023002"/>
    </source>
</evidence>
<dbReference type="InterPro" id="IPR020904">
    <property type="entry name" value="Sc_DH/Rdtase_CS"/>
</dbReference>
<dbReference type="NCBIfam" id="NF005559">
    <property type="entry name" value="PRK07231.1"/>
    <property type="match status" value="1"/>
</dbReference>
<keyword evidence="2" id="KW-0560">Oxidoreductase</keyword>
<evidence type="ECO:0000313" key="4">
    <source>
        <dbReference type="EMBL" id="GAF49548.1"/>
    </source>
</evidence>
<accession>X0Q0T1</accession>
<reference evidence="4 5" key="1">
    <citation type="submission" date="2014-02" db="EMBL/GenBank/DDBJ databases">
        <title>Whole genome shotgun sequence of Rhodococcus wratislaviensis NBRC 100605.</title>
        <authorList>
            <person name="Hosoyama A."/>
            <person name="Tsuchikane K."/>
            <person name="Yoshida I."/>
            <person name="Ohji S."/>
            <person name="Ichikawa N."/>
            <person name="Yamazoe A."/>
            <person name="Fujita N."/>
        </authorList>
    </citation>
    <scope>NUCLEOTIDE SEQUENCE [LARGE SCALE GENOMIC DNA]</scope>
    <source>
        <strain evidence="4 5">NBRC 100605</strain>
    </source>
</reference>
<dbReference type="InterPro" id="IPR002347">
    <property type="entry name" value="SDR_fam"/>
</dbReference>
<dbReference type="InterPro" id="IPR036291">
    <property type="entry name" value="NAD(P)-bd_dom_sf"/>
</dbReference>
<dbReference type="PRINTS" id="PR00080">
    <property type="entry name" value="SDRFAMILY"/>
</dbReference>
<comment type="similarity">
    <text evidence="1">Belongs to the short-chain dehydrogenases/reductases (SDR) family.</text>
</comment>
<dbReference type="AlphaFoldDB" id="X0Q0T1"/>
<evidence type="ECO:0000256" key="3">
    <source>
        <dbReference type="SAM" id="MobiDB-lite"/>
    </source>
</evidence>
<dbReference type="SUPFAM" id="SSF51735">
    <property type="entry name" value="NAD(P)-binding Rossmann-fold domains"/>
    <property type="match status" value="1"/>
</dbReference>
<sequence>MTRLQGLTALVTGAGSGMGAETARRFVAEGAAVLITDINREAGEEIAAPLGEKARFQHLDVARAESWAEAVQACIDTFGSLDVLVNNAGVIAWGGITTTPEHTFRTALDVNTVGPFLGMQAVVPHMVGRGSGSIINVCSTSSLVGSPKSVAYTASKWATRGMTKAVALELASTGVRVNSIHPGVIDTPMSTKARSGAAGDLTSGTPPVGRLGATSEIAALAVHLASAESAFITGADHVIDGGRSAGW</sequence>
<dbReference type="EMBL" id="BAWF01000093">
    <property type="protein sequence ID" value="GAF49548.1"/>
    <property type="molecule type" value="Genomic_DNA"/>
</dbReference>
<dbReference type="PANTHER" id="PTHR24321:SF8">
    <property type="entry name" value="ESTRADIOL 17-BETA-DEHYDROGENASE 8-RELATED"/>
    <property type="match status" value="1"/>
</dbReference>
<keyword evidence="5" id="KW-1185">Reference proteome</keyword>
<dbReference type="PRINTS" id="PR00081">
    <property type="entry name" value="GDHRDH"/>
</dbReference>
<dbReference type="PROSITE" id="PS00061">
    <property type="entry name" value="ADH_SHORT"/>
    <property type="match status" value="1"/>
</dbReference>
<evidence type="ECO:0000256" key="1">
    <source>
        <dbReference type="ARBA" id="ARBA00006484"/>
    </source>
</evidence>
<proteinExistence type="inferred from homology"/>
<organism evidence="4 5">
    <name type="scientific">Rhodococcus wratislaviensis NBRC 100605</name>
    <dbReference type="NCBI Taxonomy" id="1219028"/>
    <lineage>
        <taxon>Bacteria</taxon>
        <taxon>Bacillati</taxon>
        <taxon>Actinomycetota</taxon>
        <taxon>Actinomycetes</taxon>
        <taxon>Mycobacteriales</taxon>
        <taxon>Nocardiaceae</taxon>
        <taxon>Rhodococcus</taxon>
    </lineage>
</organism>
<dbReference type="PANTHER" id="PTHR24321">
    <property type="entry name" value="DEHYDROGENASES, SHORT CHAIN"/>
    <property type="match status" value="1"/>
</dbReference>
<dbReference type="Proteomes" id="UP000019491">
    <property type="component" value="Unassembled WGS sequence"/>
</dbReference>
<dbReference type="Pfam" id="PF13561">
    <property type="entry name" value="adh_short_C2"/>
    <property type="match status" value="1"/>
</dbReference>
<protein>
    <submittedName>
        <fullName evidence="4">Putative oxidoreductase</fullName>
    </submittedName>
</protein>
<dbReference type="FunFam" id="3.40.50.720:FF:000084">
    <property type="entry name" value="Short-chain dehydrogenase reductase"/>
    <property type="match status" value="1"/>
</dbReference>
<dbReference type="GO" id="GO:0016491">
    <property type="term" value="F:oxidoreductase activity"/>
    <property type="evidence" value="ECO:0007669"/>
    <property type="project" value="UniProtKB-KW"/>
</dbReference>
<evidence type="ECO:0000313" key="5">
    <source>
        <dbReference type="Proteomes" id="UP000019491"/>
    </source>
</evidence>
<dbReference type="Gene3D" id="3.40.50.720">
    <property type="entry name" value="NAD(P)-binding Rossmann-like Domain"/>
    <property type="match status" value="1"/>
</dbReference>
<dbReference type="OrthoDB" id="4374579at2"/>
<dbReference type="RefSeq" id="WP_037241460.1">
    <property type="nucleotide sequence ID" value="NZ_BAWF01000093.1"/>
</dbReference>
<name>X0Q0T1_RHOWR</name>